<evidence type="ECO:0000313" key="2">
    <source>
        <dbReference type="Proteomes" id="UP000184292"/>
    </source>
</evidence>
<proteinExistence type="predicted"/>
<gene>
    <name evidence="1" type="ORF">SAMN05444417_0997</name>
</gene>
<sequence>MSRPMASDRPLSRRLVRLAALAAGPARAHRADLWPGLRIEGERILWRGAPLPMARPPTSLLPRSVPLAVIGSGPSLRGQDLSALEPGTAILCNGAASLAPRLVPAAVAVEDERFVHRRGALIAELPPGIPLLLSPAALRALLARGMDVEGRRIGLIRDLRKPLGGRRRALSDPSLDAVVIRDRAAALSTDPDCGVVICGTVALSALQIALAIRPPRVLLAGIDLGNAAEPRFNETAGDRAPSGLAAGMDRILAGFALAWRLAERQRTALACASPVSALLGLGYPFDDALSPPRPEESGP</sequence>
<dbReference type="RefSeq" id="WP_244526274.1">
    <property type="nucleotide sequence ID" value="NZ_FQYO01000002.1"/>
</dbReference>
<evidence type="ECO:0000313" key="1">
    <source>
        <dbReference type="EMBL" id="SHI55777.1"/>
    </source>
</evidence>
<dbReference type="AlphaFoldDB" id="A0A1M6C431"/>
<dbReference type="Proteomes" id="UP000184292">
    <property type="component" value="Unassembled WGS sequence"/>
</dbReference>
<keyword evidence="2" id="KW-1185">Reference proteome</keyword>
<protein>
    <submittedName>
        <fullName evidence="1">Uncharacterized protein</fullName>
    </submittedName>
</protein>
<name>A0A1M6C431_9RHOB</name>
<dbReference type="EMBL" id="FQYO01000002">
    <property type="protein sequence ID" value="SHI55777.1"/>
    <property type="molecule type" value="Genomic_DNA"/>
</dbReference>
<dbReference type="STRING" id="1447782.SAMN05444417_0997"/>
<reference evidence="1 2" key="1">
    <citation type="submission" date="2016-11" db="EMBL/GenBank/DDBJ databases">
        <authorList>
            <person name="Jaros S."/>
            <person name="Januszkiewicz K."/>
            <person name="Wedrychowicz H."/>
        </authorList>
    </citation>
    <scope>NUCLEOTIDE SEQUENCE [LARGE SCALE GENOMIC DNA]</scope>
    <source>
        <strain evidence="1 2">DSM 100565</strain>
    </source>
</reference>
<organism evidence="1 2">
    <name type="scientific">Wenxinia saemankumensis</name>
    <dbReference type="NCBI Taxonomy" id="1447782"/>
    <lineage>
        <taxon>Bacteria</taxon>
        <taxon>Pseudomonadati</taxon>
        <taxon>Pseudomonadota</taxon>
        <taxon>Alphaproteobacteria</taxon>
        <taxon>Rhodobacterales</taxon>
        <taxon>Roseobacteraceae</taxon>
        <taxon>Wenxinia</taxon>
    </lineage>
</organism>
<accession>A0A1M6C431</accession>